<dbReference type="Proteomes" id="UP001434883">
    <property type="component" value="Unassembled WGS sequence"/>
</dbReference>
<gene>
    <name evidence="1" type="ORF">XENOCAPTIV_024901</name>
</gene>
<reference evidence="1 2" key="1">
    <citation type="submission" date="2021-06" db="EMBL/GenBank/DDBJ databases">
        <authorList>
            <person name="Palmer J.M."/>
        </authorList>
    </citation>
    <scope>NUCLEOTIDE SEQUENCE [LARGE SCALE GENOMIC DNA]</scope>
    <source>
        <strain evidence="1 2">XC_2019</strain>
        <tissue evidence="1">Muscle</tissue>
    </source>
</reference>
<proteinExistence type="predicted"/>
<name>A0ABV0S926_9TELE</name>
<sequence length="72" mass="7547">MMSYSGARVLQLQHAEFGSNRGRADSNYLRSLQAKSVSPVSAELAGCSKGAGVDVQRPAVSCCSKLHAVGCF</sequence>
<organism evidence="1 2">
    <name type="scientific">Xenoophorus captivus</name>
    <dbReference type="NCBI Taxonomy" id="1517983"/>
    <lineage>
        <taxon>Eukaryota</taxon>
        <taxon>Metazoa</taxon>
        <taxon>Chordata</taxon>
        <taxon>Craniata</taxon>
        <taxon>Vertebrata</taxon>
        <taxon>Euteleostomi</taxon>
        <taxon>Actinopterygii</taxon>
        <taxon>Neopterygii</taxon>
        <taxon>Teleostei</taxon>
        <taxon>Neoteleostei</taxon>
        <taxon>Acanthomorphata</taxon>
        <taxon>Ovalentaria</taxon>
        <taxon>Atherinomorphae</taxon>
        <taxon>Cyprinodontiformes</taxon>
        <taxon>Goodeidae</taxon>
        <taxon>Xenoophorus</taxon>
    </lineage>
</organism>
<evidence type="ECO:0000313" key="2">
    <source>
        <dbReference type="Proteomes" id="UP001434883"/>
    </source>
</evidence>
<evidence type="ECO:0000313" key="1">
    <source>
        <dbReference type="EMBL" id="MEQ2216901.1"/>
    </source>
</evidence>
<accession>A0ABV0S926</accession>
<keyword evidence="2" id="KW-1185">Reference proteome</keyword>
<protein>
    <submittedName>
        <fullName evidence="1">Uncharacterized protein</fullName>
    </submittedName>
</protein>
<dbReference type="EMBL" id="JAHRIN010073133">
    <property type="protein sequence ID" value="MEQ2216901.1"/>
    <property type="molecule type" value="Genomic_DNA"/>
</dbReference>
<comment type="caution">
    <text evidence="1">The sequence shown here is derived from an EMBL/GenBank/DDBJ whole genome shotgun (WGS) entry which is preliminary data.</text>
</comment>